<dbReference type="Gene3D" id="3.40.50.2300">
    <property type="match status" value="1"/>
</dbReference>
<dbReference type="CDD" id="cd00082">
    <property type="entry name" value="HisKA"/>
    <property type="match status" value="1"/>
</dbReference>
<feature type="domain" description="Response regulatory" evidence="6">
    <location>
        <begin position="407"/>
        <end position="522"/>
    </location>
</feature>
<proteinExistence type="predicted"/>
<dbReference type="SMART" id="SM00388">
    <property type="entry name" value="HisKA"/>
    <property type="match status" value="1"/>
</dbReference>
<dbReference type="PROSITE" id="PS50109">
    <property type="entry name" value="HIS_KIN"/>
    <property type="match status" value="1"/>
</dbReference>
<reference evidence="7 8" key="1">
    <citation type="submission" date="2024-09" db="EMBL/GenBank/DDBJ databases">
        <title>Novel species of the genus Pelomonas and Roseateles isolated from streams.</title>
        <authorList>
            <person name="Lu H."/>
        </authorList>
    </citation>
    <scope>NUCLEOTIDE SEQUENCE [LARGE SCALE GENOMIC DNA]</scope>
    <source>
        <strain evidence="7 8">DC23W</strain>
    </source>
</reference>
<dbReference type="SUPFAM" id="SSF47384">
    <property type="entry name" value="Homodimeric domain of signal transducing histidine kinase"/>
    <property type="match status" value="1"/>
</dbReference>
<name>A0ABW7ER48_9BURK</name>
<evidence type="ECO:0000256" key="3">
    <source>
        <dbReference type="ARBA" id="ARBA00022553"/>
    </source>
</evidence>
<evidence type="ECO:0000256" key="2">
    <source>
        <dbReference type="ARBA" id="ARBA00012438"/>
    </source>
</evidence>
<dbReference type="InterPro" id="IPR003661">
    <property type="entry name" value="HisK_dim/P_dom"/>
</dbReference>
<sequence length="522" mass="55685">MPVLGPQAEAARSKSERVVVLAPTARDAEVTAQLLAQAGVESVSGRDWPHVEGLLRDGAGALMLADTTLMAPGFGSVVKLLQHQPRWSNLPVLALCRRGLQSPVLRQAALDNLTVLDRPTSAGVMISAVKAALRARRVQYQVRDQIESLQRADMALRQADRRKDEFLATLAHELRNPLAPIRSGLQLLMRGPEDEAQRQHVMAMMDRQMTQLLRLIDDLLEVSRISTGKLTLQREELDLKRVVETALESSGPLVARAGHHLHVSWPDEVLWVDGDLARLAQALSNLVNNAAKYTPDGGRIDVTLARDGAQGVLSVQDSGVGLPADMIGFVFDMFAQVNRSLDRSQGGLGIGLALVRSLVALHGGLVSANSPGVGQGSTFTIRLPLVQQSAAPQLQAAPPPQAGQARRVLVVDDNEDAATALGMLLSLGGHDVQVEHSGAAALQAAARFQPQAVFCDVGMPGMDGYQVATALRQDARFAGTLLVALTGRGSEDDKKHAREAGFDAHLTKPASEAAMSALLATL</sequence>
<gene>
    <name evidence="7" type="ORF">ACG02S_15710</name>
</gene>
<dbReference type="Pfam" id="PF02518">
    <property type="entry name" value="HATPase_c"/>
    <property type="match status" value="1"/>
</dbReference>
<dbReference type="InterPro" id="IPR005467">
    <property type="entry name" value="His_kinase_dom"/>
</dbReference>
<dbReference type="InterPro" id="IPR003594">
    <property type="entry name" value="HATPase_dom"/>
</dbReference>
<evidence type="ECO:0000256" key="1">
    <source>
        <dbReference type="ARBA" id="ARBA00000085"/>
    </source>
</evidence>
<comment type="caution">
    <text evidence="7">The sequence shown here is derived from an EMBL/GenBank/DDBJ whole genome shotgun (WGS) entry which is preliminary data.</text>
</comment>
<dbReference type="SMART" id="SM00448">
    <property type="entry name" value="REC"/>
    <property type="match status" value="1"/>
</dbReference>
<evidence type="ECO:0000259" key="5">
    <source>
        <dbReference type="PROSITE" id="PS50109"/>
    </source>
</evidence>
<keyword evidence="7" id="KW-0067">ATP-binding</keyword>
<evidence type="ECO:0000256" key="4">
    <source>
        <dbReference type="PROSITE-ProRule" id="PRU00169"/>
    </source>
</evidence>
<dbReference type="InterPro" id="IPR001789">
    <property type="entry name" value="Sig_transdc_resp-reg_receiver"/>
</dbReference>
<dbReference type="EMBL" id="JBIGHY010000005">
    <property type="protein sequence ID" value="MFG6415344.1"/>
    <property type="molecule type" value="Genomic_DNA"/>
</dbReference>
<accession>A0ABW7ER48</accession>
<protein>
    <recommendedName>
        <fullName evidence="2">histidine kinase</fullName>
        <ecNumber evidence="2">2.7.13.3</ecNumber>
    </recommendedName>
</protein>
<dbReference type="PROSITE" id="PS50110">
    <property type="entry name" value="RESPONSE_REGULATORY"/>
    <property type="match status" value="1"/>
</dbReference>
<dbReference type="Proteomes" id="UP001606300">
    <property type="component" value="Unassembled WGS sequence"/>
</dbReference>
<evidence type="ECO:0000313" key="8">
    <source>
        <dbReference type="Proteomes" id="UP001606300"/>
    </source>
</evidence>
<dbReference type="RefSeq" id="WP_394471411.1">
    <property type="nucleotide sequence ID" value="NZ_JBIGHY010000005.1"/>
</dbReference>
<keyword evidence="3 4" id="KW-0597">Phosphoprotein</keyword>
<dbReference type="PANTHER" id="PTHR43547:SF2">
    <property type="entry name" value="HYBRID SIGNAL TRANSDUCTION HISTIDINE KINASE C"/>
    <property type="match status" value="1"/>
</dbReference>
<dbReference type="EC" id="2.7.13.3" evidence="2"/>
<dbReference type="Gene3D" id="3.30.565.10">
    <property type="entry name" value="Histidine kinase-like ATPase, C-terminal domain"/>
    <property type="match status" value="1"/>
</dbReference>
<dbReference type="PANTHER" id="PTHR43547">
    <property type="entry name" value="TWO-COMPONENT HISTIDINE KINASE"/>
    <property type="match status" value="1"/>
</dbReference>
<dbReference type="PRINTS" id="PR00344">
    <property type="entry name" value="BCTRLSENSOR"/>
</dbReference>
<evidence type="ECO:0000259" key="6">
    <source>
        <dbReference type="PROSITE" id="PS50110"/>
    </source>
</evidence>
<organism evidence="7 8">
    <name type="scientific">Pelomonas dachongensis</name>
    <dbReference type="NCBI Taxonomy" id="3299029"/>
    <lineage>
        <taxon>Bacteria</taxon>
        <taxon>Pseudomonadati</taxon>
        <taxon>Pseudomonadota</taxon>
        <taxon>Betaproteobacteria</taxon>
        <taxon>Burkholderiales</taxon>
        <taxon>Sphaerotilaceae</taxon>
        <taxon>Roseateles</taxon>
    </lineage>
</organism>
<dbReference type="InterPro" id="IPR036890">
    <property type="entry name" value="HATPase_C_sf"/>
</dbReference>
<evidence type="ECO:0000313" key="7">
    <source>
        <dbReference type="EMBL" id="MFG6415344.1"/>
    </source>
</evidence>
<dbReference type="Pfam" id="PF00512">
    <property type="entry name" value="HisKA"/>
    <property type="match status" value="1"/>
</dbReference>
<comment type="catalytic activity">
    <reaction evidence="1">
        <text>ATP + protein L-histidine = ADP + protein N-phospho-L-histidine.</text>
        <dbReference type="EC" id="2.7.13.3"/>
    </reaction>
</comment>
<dbReference type="SMART" id="SM00387">
    <property type="entry name" value="HATPase_c"/>
    <property type="match status" value="1"/>
</dbReference>
<dbReference type="SUPFAM" id="SSF52172">
    <property type="entry name" value="CheY-like"/>
    <property type="match status" value="2"/>
</dbReference>
<dbReference type="Pfam" id="PF00072">
    <property type="entry name" value="Response_reg"/>
    <property type="match status" value="1"/>
</dbReference>
<dbReference type="InterPro" id="IPR011006">
    <property type="entry name" value="CheY-like_superfamily"/>
</dbReference>
<dbReference type="InterPro" id="IPR036097">
    <property type="entry name" value="HisK_dim/P_sf"/>
</dbReference>
<dbReference type="InterPro" id="IPR004358">
    <property type="entry name" value="Sig_transdc_His_kin-like_C"/>
</dbReference>
<keyword evidence="7" id="KW-0547">Nucleotide-binding</keyword>
<keyword evidence="8" id="KW-1185">Reference proteome</keyword>
<dbReference type="Gene3D" id="1.10.287.130">
    <property type="match status" value="1"/>
</dbReference>
<feature type="domain" description="Histidine kinase" evidence="5">
    <location>
        <begin position="169"/>
        <end position="387"/>
    </location>
</feature>
<feature type="modified residue" description="4-aspartylphosphate" evidence="4">
    <location>
        <position position="456"/>
    </location>
</feature>
<dbReference type="SUPFAM" id="SSF55874">
    <property type="entry name" value="ATPase domain of HSP90 chaperone/DNA topoisomerase II/histidine kinase"/>
    <property type="match status" value="1"/>
</dbReference>
<dbReference type="GO" id="GO:0005524">
    <property type="term" value="F:ATP binding"/>
    <property type="evidence" value="ECO:0007669"/>
    <property type="project" value="UniProtKB-KW"/>
</dbReference>